<dbReference type="OrthoDB" id="1713559at2759"/>
<evidence type="ECO:0000256" key="6">
    <source>
        <dbReference type="SAM" id="Phobius"/>
    </source>
</evidence>
<reference evidence="8 9" key="1">
    <citation type="journal article" date="2020" name="IScience">
        <title>Genome Sequencing of the Endangered Kingdonia uniflora (Circaeasteraceae, Ranunculales) Reveals Potential Mechanisms of Evolutionary Specialization.</title>
        <authorList>
            <person name="Sun Y."/>
            <person name="Deng T."/>
            <person name="Zhang A."/>
            <person name="Moore M.J."/>
            <person name="Landis J.B."/>
            <person name="Lin N."/>
            <person name="Zhang H."/>
            <person name="Zhang X."/>
            <person name="Huang J."/>
            <person name="Zhang X."/>
            <person name="Sun H."/>
            <person name="Wang H."/>
        </authorList>
    </citation>
    <scope>NUCLEOTIDE SEQUENCE [LARGE SCALE GENOMIC DNA]</scope>
    <source>
        <strain evidence="8">TB1705</strain>
        <tissue evidence="8">Leaf</tissue>
    </source>
</reference>
<evidence type="ECO:0000313" key="8">
    <source>
        <dbReference type="EMBL" id="KAF6148644.1"/>
    </source>
</evidence>
<dbReference type="GO" id="GO:0050801">
    <property type="term" value="P:monoatomic ion homeostasis"/>
    <property type="evidence" value="ECO:0007669"/>
    <property type="project" value="TreeGrafter"/>
</dbReference>
<dbReference type="AlphaFoldDB" id="A0A7J7M1G6"/>
<dbReference type="GO" id="GO:0006820">
    <property type="term" value="P:monoatomic anion transport"/>
    <property type="evidence" value="ECO:0007669"/>
    <property type="project" value="InterPro"/>
</dbReference>
<feature type="transmembrane region" description="Helical" evidence="6">
    <location>
        <begin position="74"/>
        <end position="96"/>
    </location>
</feature>
<evidence type="ECO:0000256" key="4">
    <source>
        <dbReference type="ARBA" id="ARBA00022989"/>
    </source>
</evidence>
<comment type="caution">
    <text evidence="8">The sequence shown here is derived from an EMBL/GenBank/DDBJ whole genome shotgun (WGS) entry which is preliminary data.</text>
</comment>
<dbReference type="EMBL" id="JACGCM010001844">
    <property type="protein sequence ID" value="KAF6148644.1"/>
    <property type="molecule type" value="Genomic_DNA"/>
</dbReference>
<dbReference type="PANTHER" id="PTHR11453">
    <property type="entry name" value="ANION EXCHANGE PROTEIN"/>
    <property type="match status" value="1"/>
</dbReference>
<feature type="transmembrane region" description="Helical" evidence="6">
    <location>
        <begin position="116"/>
        <end position="136"/>
    </location>
</feature>
<feature type="transmembrane region" description="Helical" evidence="6">
    <location>
        <begin position="41"/>
        <end position="62"/>
    </location>
</feature>
<name>A0A7J7M1G6_9MAGN</name>
<proteinExistence type="inferred from homology"/>
<keyword evidence="5 6" id="KW-0472">Membrane</keyword>
<evidence type="ECO:0000256" key="3">
    <source>
        <dbReference type="ARBA" id="ARBA00022692"/>
    </source>
</evidence>
<keyword evidence="4 6" id="KW-1133">Transmembrane helix</keyword>
<evidence type="ECO:0000259" key="7">
    <source>
        <dbReference type="Pfam" id="PF00955"/>
    </source>
</evidence>
<comment type="subcellular location">
    <subcellularLocation>
        <location evidence="1">Membrane</location>
        <topology evidence="1">Multi-pass membrane protein</topology>
    </subcellularLocation>
</comment>
<dbReference type="GO" id="GO:0005452">
    <property type="term" value="F:solute:inorganic anion antiporter activity"/>
    <property type="evidence" value="ECO:0007669"/>
    <property type="project" value="InterPro"/>
</dbReference>
<protein>
    <recommendedName>
        <fullName evidence="7">Bicarbonate transporter-like transmembrane domain-containing protein</fullName>
    </recommendedName>
</protein>
<comment type="similarity">
    <text evidence="2">Belongs to the anion exchanger (TC 2.A.31.3) family.</text>
</comment>
<dbReference type="PANTHER" id="PTHR11453:SF40">
    <property type="entry name" value="BORON TRANSPORTER 4-RELATED"/>
    <property type="match status" value="1"/>
</dbReference>
<evidence type="ECO:0000256" key="5">
    <source>
        <dbReference type="ARBA" id="ARBA00023136"/>
    </source>
</evidence>
<dbReference type="InterPro" id="IPR011531">
    <property type="entry name" value="HCO3_transpt-like_TM_dom"/>
</dbReference>
<dbReference type="InterPro" id="IPR003020">
    <property type="entry name" value="HCO3_transpt_euk"/>
</dbReference>
<gene>
    <name evidence="8" type="ORF">GIB67_042603</name>
</gene>
<dbReference type="Pfam" id="PF00955">
    <property type="entry name" value="HCO3_cotransp"/>
    <property type="match status" value="1"/>
</dbReference>
<evidence type="ECO:0000256" key="1">
    <source>
        <dbReference type="ARBA" id="ARBA00004141"/>
    </source>
</evidence>
<accession>A0A7J7M1G6</accession>
<sequence length="477" mass="54474">MDVKQEVCKGEGRTESSTSRVPISIEIYLLKGREDLGHELFLVWAGWVCIWIALMLFLLAIFNACTVITKFTRIAGKLFGMLIVVLFVQEAVKGVVSEFKIPKAEDPKFEKYQFQWLYLNEVLATIFSFGLLYTALKSRRARSWRYGTIWLRSFVADYGVPLMTLVWTALSYSIPSKVPLGVPRRLYTPLPLDPASLFHWTIIKVYPCKGDAILSYEDPSAAHPAGGFYNNHDLRGYKINVAMAEKSVPRDPSSFGYGLAMIINDMFSTYLQLATNTLERVAPLTHVVGNCYKDTPLTVTRRYSRKRVPLQVSSLLYWYLGEQCSLQVFGVARVLTDPLPTQDMFGDRQILGDRYLDRPRGQEWVDGKDFLIDHISYNLYWAKVSTPYILQDYSWMINTDVINPRAIKRWIIPPRFTHSMPQETQFTQEDIDTSIDPAWWFRVADVDGTGRLLGEPRLSDVPGVPSAGLYHDTEING</sequence>
<evidence type="ECO:0000256" key="2">
    <source>
        <dbReference type="ARBA" id="ARBA00006262"/>
    </source>
</evidence>
<feature type="domain" description="Bicarbonate transporter-like transmembrane" evidence="7">
    <location>
        <begin position="41"/>
        <end position="102"/>
    </location>
</feature>
<dbReference type="GO" id="GO:0005886">
    <property type="term" value="C:plasma membrane"/>
    <property type="evidence" value="ECO:0007669"/>
    <property type="project" value="TreeGrafter"/>
</dbReference>
<keyword evidence="3 6" id="KW-0812">Transmembrane</keyword>
<feature type="transmembrane region" description="Helical" evidence="6">
    <location>
        <begin position="148"/>
        <end position="170"/>
    </location>
</feature>
<organism evidence="8 9">
    <name type="scientific">Kingdonia uniflora</name>
    <dbReference type="NCBI Taxonomy" id="39325"/>
    <lineage>
        <taxon>Eukaryota</taxon>
        <taxon>Viridiplantae</taxon>
        <taxon>Streptophyta</taxon>
        <taxon>Embryophyta</taxon>
        <taxon>Tracheophyta</taxon>
        <taxon>Spermatophyta</taxon>
        <taxon>Magnoliopsida</taxon>
        <taxon>Ranunculales</taxon>
        <taxon>Circaeasteraceae</taxon>
        <taxon>Kingdonia</taxon>
    </lineage>
</organism>
<dbReference type="Proteomes" id="UP000541444">
    <property type="component" value="Unassembled WGS sequence"/>
</dbReference>
<evidence type="ECO:0000313" key="9">
    <source>
        <dbReference type="Proteomes" id="UP000541444"/>
    </source>
</evidence>
<keyword evidence="9" id="KW-1185">Reference proteome</keyword>